<evidence type="ECO:0000256" key="9">
    <source>
        <dbReference type="ARBA" id="ARBA00022840"/>
    </source>
</evidence>
<keyword evidence="3 16" id="KW-0723">Serine/threonine-protein kinase</keyword>
<name>A0AAE1JM98_9FABA</name>
<evidence type="ECO:0000256" key="4">
    <source>
        <dbReference type="ARBA" id="ARBA00022679"/>
    </source>
</evidence>
<evidence type="ECO:0000256" key="1">
    <source>
        <dbReference type="ARBA" id="ARBA00004251"/>
    </source>
</evidence>
<dbReference type="InterPro" id="IPR001480">
    <property type="entry name" value="Bulb-type_lectin_dom"/>
</dbReference>
<evidence type="ECO:0000256" key="17">
    <source>
        <dbReference type="PROSITE-ProRule" id="PRU10141"/>
    </source>
</evidence>
<dbReference type="PIRSF" id="PIRSF000641">
    <property type="entry name" value="SRK"/>
    <property type="match status" value="1"/>
</dbReference>
<keyword evidence="7 16" id="KW-0547">Nucleotide-binding</keyword>
<keyword evidence="8 16" id="KW-0418">Kinase</keyword>
<keyword evidence="25" id="KW-1185">Reference proteome</keyword>
<feature type="signal peptide" evidence="20">
    <location>
        <begin position="1"/>
        <end position="19"/>
    </location>
</feature>
<dbReference type="Pfam" id="PF08276">
    <property type="entry name" value="PAN_2"/>
    <property type="match status" value="1"/>
</dbReference>
<evidence type="ECO:0000259" key="21">
    <source>
        <dbReference type="PROSITE" id="PS50011"/>
    </source>
</evidence>
<dbReference type="PROSITE" id="PS00107">
    <property type="entry name" value="PROTEIN_KINASE_ATP"/>
    <property type="match status" value="1"/>
</dbReference>
<dbReference type="InterPro" id="IPR021820">
    <property type="entry name" value="S-locus_recpt_kinase_C"/>
</dbReference>
<dbReference type="InterPro" id="IPR036426">
    <property type="entry name" value="Bulb-type_lectin_dom_sf"/>
</dbReference>
<keyword evidence="13" id="KW-0325">Glycoprotein</keyword>
<feature type="chain" id="PRO_5042155486" description="Receptor-like serine/threonine-protein kinase" evidence="20">
    <location>
        <begin position="20"/>
        <end position="842"/>
    </location>
</feature>
<dbReference type="Pfam" id="PF00954">
    <property type="entry name" value="S_locus_glycop"/>
    <property type="match status" value="1"/>
</dbReference>
<evidence type="ECO:0000256" key="10">
    <source>
        <dbReference type="ARBA" id="ARBA00022989"/>
    </source>
</evidence>
<keyword evidence="10 19" id="KW-1133">Transmembrane helix</keyword>
<dbReference type="SUPFAM" id="SSF56112">
    <property type="entry name" value="Protein kinase-like (PK-like)"/>
    <property type="match status" value="1"/>
</dbReference>
<dbReference type="Pfam" id="PF12398">
    <property type="entry name" value="DUF3660"/>
    <property type="match status" value="1"/>
</dbReference>
<sequence>MGGFPNLLCSFFFFSTVLSVSQDTLTATQSLATNQTLLSPKQIFELGFFPSSSSKWFLGIWYKNIEAKTVVWVANGDSPLGNALGILKIGDTGNLVLLDQMGNSIWSTNQTTSSPSNPVLQLLDSGNLVLREANQDDPTKYLWQSFDYPTDTLLPGMKLGWDFDTGIERHITSWSSTGEDPSTGDYSFKINYHGLPQVFLFNKQRIVYRSGPWNGERFSGVPEMQPGTDSIKFTFFADAHQVYYTFSIGNQSLFSRLSVTSNGELQRMTWIESTKIWTKFWYAPKDQCDYYKQCGPFGVCDANASPVCVCMRGFRPKNLQAWNLRDGSDGCVRNTKLDCGGDKFWEMKNVKLPDTTSVFVNRSMNIVECGDLCLKDCNCTAYANIEISNGGSGCVMWSDDLIDIRQYPRGGQTLYVRLAASDVGSANASHNTKVAKVVGITVAAAAAVILLVLTLFFLCKKKLRRLIKAKTECRGSLERSQDFLMTEGVISSSREYSSERNKMDDLELPLYDFNTLRMATNNFSESNKLGQGGFGTVYRGRLVEGQEIAVKRLSKSSVQGVEEFKNEVKLIVRLQHRNLVRLLGCCIEMEEKMLIYEYLENRSLDSILFDKAKRSLLDWRTRFNIICGTARGLLYLHQDSRFKIIHRDLKASNILLDKEMNPKISDFGMARIFTSNQTQANTLRIVGTYGYMSPEYAMDGIFSVKSDVFSFGVLVLEIISGKKNRGFYSPSKELNLLGHAWMLWKEGKALELVDSSFGDSSVESEVLRCIQVGLVCVQERAEDRPTMSSVVLMLSSETATMPQPKNPGFALGRNPVETDSSSSKMDESCTVNQVTVTMLNAR</sequence>
<comment type="subcellular location">
    <subcellularLocation>
        <location evidence="1">Cell membrane</location>
        <topology evidence="1">Single-pass type I membrane protein</topology>
    </subcellularLocation>
</comment>
<dbReference type="EC" id="2.7.11.1" evidence="16"/>
<dbReference type="Gene3D" id="2.90.10.10">
    <property type="entry name" value="Bulb-type lectin domain"/>
    <property type="match status" value="1"/>
</dbReference>
<keyword evidence="2" id="KW-1003">Cell membrane</keyword>
<reference evidence="24" key="1">
    <citation type="submission" date="2023-10" db="EMBL/GenBank/DDBJ databases">
        <title>Chromosome-level genome of the transformable northern wattle, Acacia crassicarpa.</title>
        <authorList>
            <person name="Massaro I."/>
            <person name="Sinha N.R."/>
            <person name="Poethig S."/>
            <person name="Leichty A.R."/>
        </authorList>
    </citation>
    <scope>NUCLEOTIDE SEQUENCE</scope>
    <source>
        <strain evidence="24">Acra3RX</strain>
        <tissue evidence="24">Leaf</tissue>
    </source>
</reference>
<dbReference type="Gene3D" id="1.10.510.10">
    <property type="entry name" value="Transferase(Phosphotransferase) domain 1"/>
    <property type="match status" value="1"/>
</dbReference>
<dbReference type="InterPro" id="IPR001245">
    <property type="entry name" value="Ser-Thr/Tyr_kinase_cat_dom"/>
</dbReference>
<feature type="compositionally biased region" description="Polar residues" evidence="18">
    <location>
        <begin position="817"/>
        <end position="827"/>
    </location>
</feature>
<dbReference type="FunFam" id="2.90.10.10:FF:000029">
    <property type="entry name" value="G-type lectin S-receptor-like serine/threonine-protein kinase"/>
    <property type="match status" value="1"/>
</dbReference>
<dbReference type="SMART" id="SM00108">
    <property type="entry name" value="B_lectin"/>
    <property type="match status" value="1"/>
</dbReference>
<feature type="region of interest" description="Disordered" evidence="18">
    <location>
        <begin position="803"/>
        <end position="827"/>
    </location>
</feature>
<dbReference type="InterPro" id="IPR024171">
    <property type="entry name" value="SRK-like_kinase"/>
</dbReference>
<evidence type="ECO:0000313" key="25">
    <source>
        <dbReference type="Proteomes" id="UP001293593"/>
    </source>
</evidence>
<comment type="caution">
    <text evidence="24">The sequence shown here is derived from an EMBL/GenBank/DDBJ whole genome shotgun (WGS) entry which is preliminary data.</text>
</comment>
<keyword evidence="5 19" id="KW-0812">Transmembrane</keyword>
<dbReference type="InterPro" id="IPR000858">
    <property type="entry name" value="S_locus_glycoprot_dom"/>
</dbReference>
<comment type="catalytic activity">
    <reaction evidence="14 16">
        <text>L-threonyl-[protein] + ATP = O-phospho-L-threonyl-[protein] + ADP + H(+)</text>
        <dbReference type="Rhea" id="RHEA:46608"/>
        <dbReference type="Rhea" id="RHEA-COMP:11060"/>
        <dbReference type="Rhea" id="RHEA-COMP:11605"/>
        <dbReference type="ChEBI" id="CHEBI:15378"/>
        <dbReference type="ChEBI" id="CHEBI:30013"/>
        <dbReference type="ChEBI" id="CHEBI:30616"/>
        <dbReference type="ChEBI" id="CHEBI:61977"/>
        <dbReference type="ChEBI" id="CHEBI:456216"/>
        <dbReference type="EC" id="2.7.11.1"/>
    </reaction>
</comment>
<accession>A0AAE1JM98</accession>
<dbReference type="AlphaFoldDB" id="A0AAE1JM98"/>
<evidence type="ECO:0000256" key="3">
    <source>
        <dbReference type="ARBA" id="ARBA00022527"/>
    </source>
</evidence>
<dbReference type="GO" id="GO:0005524">
    <property type="term" value="F:ATP binding"/>
    <property type="evidence" value="ECO:0007669"/>
    <property type="project" value="UniProtKB-UniRule"/>
</dbReference>
<evidence type="ECO:0000256" key="5">
    <source>
        <dbReference type="ARBA" id="ARBA00022692"/>
    </source>
</evidence>
<feature type="domain" description="Protein kinase" evidence="21">
    <location>
        <begin position="523"/>
        <end position="809"/>
    </location>
</feature>
<dbReference type="PANTHER" id="PTHR27002">
    <property type="entry name" value="RECEPTOR-LIKE SERINE/THREONINE-PROTEIN KINASE SD1-8"/>
    <property type="match status" value="1"/>
</dbReference>
<evidence type="ECO:0000256" key="11">
    <source>
        <dbReference type="ARBA" id="ARBA00023136"/>
    </source>
</evidence>
<dbReference type="InterPro" id="IPR022126">
    <property type="entry name" value="S-locus_recpt_kinase"/>
</dbReference>
<dbReference type="PANTHER" id="PTHR27002:SF150">
    <property type="entry name" value="RECEPTOR-LIKE SERINE_THREONINE-PROTEIN KINASE SD1-8"/>
    <property type="match status" value="1"/>
</dbReference>
<evidence type="ECO:0000256" key="8">
    <source>
        <dbReference type="ARBA" id="ARBA00022777"/>
    </source>
</evidence>
<keyword evidence="12" id="KW-1015">Disulfide bond</keyword>
<evidence type="ECO:0000256" key="15">
    <source>
        <dbReference type="ARBA" id="ARBA00048679"/>
    </source>
</evidence>
<keyword evidence="11 19" id="KW-0472">Membrane</keyword>
<keyword evidence="9 16" id="KW-0067">ATP-binding</keyword>
<dbReference type="GO" id="GO:0048544">
    <property type="term" value="P:recognition of pollen"/>
    <property type="evidence" value="ECO:0007669"/>
    <property type="project" value="InterPro"/>
</dbReference>
<evidence type="ECO:0000313" key="24">
    <source>
        <dbReference type="EMBL" id="KAK4271411.1"/>
    </source>
</evidence>
<dbReference type="SMART" id="SM00220">
    <property type="entry name" value="S_TKc"/>
    <property type="match status" value="1"/>
</dbReference>
<comment type="similarity">
    <text evidence="16">Belongs to the protein kinase superfamily. Ser/Thr protein kinase family.</text>
</comment>
<dbReference type="EMBL" id="JAWXYG010000005">
    <property type="protein sequence ID" value="KAK4271411.1"/>
    <property type="molecule type" value="Genomic_DNA"/>
</dbReference>
<dbReference type="Gene3D" id="3.30.200.20">
    <property type="entry name" value="Phosphorylase Kinase, domain 1"/>
    <property type="match status" value="1"/>
</dbReference>
<dbReference type="CDD" id="cd01098">
    <property type="entry name" value="PAN_AP_plant"/>
    <property type="match status" value="1"/>
</dbReference>
<dbReference type="PROSITE" id="PS50927">
    <property type="entry name" value="BULB_LECTIN"/>
    <property type="match status" value="1"/>
</dbReference>
<evidence type="ECO:0000259" key="22">
    <source>
        <dbReference type="PROSITE" id="PS50927"/>
    </source>
</evidence>
<evidence type="ECO:0000256" key="2">
    <source>
        <dbReference type="ARBA" id="ARBA00022475"/>
    </source>
</evidence>
<dbReference type="InterPro" id="IPR011009">
    <property type="entry name" value="Kinase-like_dom_sf"/>
</dbReference>
<dbReference type="InterPro" id="IPR000719">
    <property type="entry name" value="Prot_kinase_dom"/>
</dbReference>
<evidence type="ECO:0000256" key="13">
    <source>
        <dbReference type="ARBA" id="ARBA00023180"/>
    </source>
</evidence>
<evidence type="ECO:0000256" key="16">
    <source>
        <dbReference type="PIRNR" id="PIRNR000641"/>
    </source>
</evidence>
<dbReference type="InterPro" id="IPR017441">
    <property type="entry name" value="Protein_kinase_ATP_BS"/>
</dbReference>
<evidence type="ECO:0000256" key="20">
    <source>
        <dbReference type="SAM" id="SignalP"/>
    </source>
</evidence>
<dbReference type="PROSITE" id="PS00108">
    <property type="entry name" value="PROTEIN_KINASE_ST"/>
    <property type="match status" value="1"/>
</dbReference>
<dbReference type="Proteomes" id="UP001293593">
    <property type="component" value="Unassembled WGS sequence"/>
</dbReference>
<keyword evidence="6 20" id="KW-0732">Signal</keyword>
<dbReference type="GO" id="GO:0005886">
    <property type="term" value="C:plasma membrane"/>
    <property type="evidence" value="ECO:0007669"/>
    <property type="project" value="UniProtKB-SubCell"/>
</dbReference>
<proteinExistence type="inferred from homology"/>
<feature type="domain" description="Bulb-type lectin" evidence="22">
    <location>
        <begin position="22"/>
        <end position="143"/>
    </location>
</feature>
<dbReference type="Pfam" id="PF01453">
    <property type="entry name" value="B_lectin"/>
    <property type="match status" value="1"/>
</dbReference>
<dbReference type="FunFam" id="1.10.510.10:FF:000060">
    <property type="entry name" value="G-type lectin S-receptor-like serine/threonine-protein kinase"/>
    <property type="match status" value="1"/>
</dbReference>
<dbReference type="SUPFAM" id="SSF51110">
    <property type="entry name" value="alpha-D-mannose-specific plant lectins"/>
    <property type="match status" value="1"/>
</dbReference>
<keyword evidence="4 16" id="KW-0808">Transferase</keyword>
<gene>
    <name evidence="24" type="ORF">QN277_020111</name>
</gene>
<dbReference type="Pfam" id="PF11883">
    <property type="entry name" value="DUF3403"/>
    <property type="match status" value="1"/>
</dbReference>
<comment type="catalytic activity">
    <reaction evidence="15 16">
        <text>L-seryl-[protein] + ATP = O-phospho-L-seryl-[protein] + ADP + H(+)</text>
        <dbReference type="Rhea" id="RHEA:17989"/>
        <dbReference type="Rhea" id="RHEA-COMP:9863"/>
        <dbReference type="Rhea" id="RHEA-COMP:11604"/>
        <dbReference type="ChEBI" id="CHEBI:15378"/>
        <dbReference type="ChEBI" id="CHEBI:29999"/>
        <dbReference type="ChEBI" id="CHEBI:30616"/>
        <dbReference type="ChEBI" id="CHEBI:83421"/>
        <dbReference type="ChEBI" id="CHEBI:456216"/>
        <dbReference type="EC" id="2.7.11.1"/>
    </reaction>
</comment>
<evidence type="ECO:0000256" key="7">
    <source>
        <dbReference type="ARBA" id="ARBA00022741"/>
    </source>
</evidence>
<dbReference type="Pfam" id="PF07714">
    <property type="entry name" value="PK_Tyr_Ser-Thr"/>
    <property type="match status" value="1"/>
</dbReference>
<dbReference type="CDD" id="cd00028">
    <property type="entry name" value="B_lectin"/>
    <property type="match status" value="1"/>
</dbReference>
<evidence type="ECO:0000256" key="14">
    <source>
        <dbReference type="ARBA" id="ARBA00047899"/>
    </source>
</evidence>
<dbReference type="PROSITE" id="PS50948">
    <property type="entry name" value="PAN"/>
    <property type="match status" value="1"/>
</dbReference>
<evidence type="ECO:0000259" key="23">
    <source>
        <dbReference type="PROSITE" id="PS50948"/>
    </source>
</evidence>
<dbReference type="InterPro" id="IPR003609">
    <property type="entry name" value="Pan_app"/>
</dbReference>
<feature type="transmembrane region" description="Helical" evidence="19">
    <location>
        <begin position="437"/>
        <end position="458"/>
    </location>
</feature>
<feature type="binding site" evidence="17">
    <location>
        <position position="551"/>
    </location>
    <ligand>
        <name>ATP</name>
        <dbReference type="ChEBI" id="CHEBI:30616"/>
    </ligand>
</feature>
<dbReference type="SMART" id="SM00473">
    <property type="entry name" value="PAN_AP"/>
    <property type="match status" value="1"/>
</dbReference>
<dbReference type="GO" id="GO:0004674">
    <property type="term" value="F:protein serine/threonine kinase activity"/>
    <property type="evidence" value="ECO:0007669"/>
    <property type="project" value="UniProtKB-KW"/>
</dbReference>
<dbReference type="PROSITE" id="PS50011">
    <property type="entry name" value="PROTEIN_KINASE_DOM"/>
    <property type="match status" value="1"/>
</dbReference>
<dbReference type="CDD" id="cd14066">
    <property type="entry name" value="STKc_IRAK"/>
    <property type="match status" value="1"/>
</dbReference>
<evidence type="ECO:0000256" key="19">
    <source>
        <dbReference type="SAM" id="Phobius"/>
    </source>
</evidence>
<dbReference type="FunFam" id="3.30.200.20:FF:000195">
    <property type="entry name" value="G-type lectin S-receptor-like serine/threonine-protein kinase"/>
    <property type="match status" value="1"/>
</dbReference>
<feature type="domain" description="Apple" evidence="23">
    <location>
        <begin position="339"/>
        <end position="419"/>
    </location>
</feature>
<protein>
    <recommendedName>
        <fullName evidence="16">Receptor-like serine/threonine-protein kinase</fullName>
        <ecNumber evidence="16">2.7.11.1</ecNumber>
    </recommendedName>
</protein>
<organism evidence="24 25">
    <name type="scientific">Acacia crassicarpa</name>
    <name type="common">northern wattle</name>
    <dbReference type="NCBI Taxonomy" id="499986"/>
    <lineage>
        <taxon>Eukaryota</taxon>
        <taxon>Viridiplantae</taxon>
        <taxon>Streptophyta</taxon>
        <taxon>Embryophyta</taxon>
        <taxon>Tracheophyta</taxon>
        <taxon>Spermatophyta</taxon>
        <taxon>Magnoliopsida</taxon>
        <taxon>eudicotyledons</taxon>
        <taxon>Gunneridae</taxon>
        <taxon>Pentapetalae</taxon>
        <taxon>rosids</taxon>
        <taxon>fabids</taxon>
        <taxon>Fabales</taxon>
        <taxon>Fabaceae</taxon>
        <taxon>Caesalpinioideae</taxon>
        <taxon>mimosoid clade</taxon>
        <taxon>Acacieae</taxon>
        <taxon>Acacia</taxon>
    </lineage>
</organism>
<evidence type="ECO:0000256" key="12">
    <source>
        <dbReference type="ARBA" id="ARBA00023157"/>
    </source>
</evidence>
<dbReference type="InterPro" id="IPR008271">
    <property type="entry name" value="Ser/Thr_kinase_AS"/>
</dbReference>
<evidence type="ECO:0000256" key="18">
    <source>
        <dbReference type="SAM" id="MobiDB-lite"/>
    </source>
</evidence>
<evidence type="ECO:0000256" key="6">
    <source>
        <dbReference type="ARBA" id="ARBA00022729"/>
    </source>
</evidence>